<proteinExistence type="inferred from homology"/>
<evidence type="ECO:0000313" key="8">
    <source>
        <dbReference type="Proteomes" id="UP001174997"/>
    </source>
</evidence>
<evidence type="ECO:0000256" key="2">
    <source>
        <dbReference type="ARBA" id="ARBA00010199"/>
    </source>
</evidence>
<dbReference type="InterPro" id="IPR002528">
    <property type="entry name" value="MATE_fam"/>
</dbReference>
<evidence type="ECO:0000256" key="3">
    <source>
        <dbReference type="ARBA" id="ARBA00022692"/>
    </source>
</evidence>
<evidence type="ECO:0000256" key="4">
    <source>
        <dbReference type="ARBA" id="ARBA00022989"/>
    </source>
</evidence>
<dbReference type="PANTHER" id="PTHR11206">
    <property type="entry name" value="MULTIDRUG RESISTANCE PROTEIN"/>
    <property type="match status" value="1"/>
</dbReference>
<accession>A0AA39Z4B7</accession>
<feature type="transmembrane region" description="Helical" evidence="6">
    <location>
        <begin position="544"/>
        <end position="567"/>
    </location>
</feature>
<feature type="transmembrane region" description="Helical" evidence="6">
    <location>
        <begin position="325"/>
        <end position="345"/>
    </location>
</feature>
<feature type="transmembrane region" description="Helical" evidence="6">
    <location>
        <begin position="611"/>
        <end position="631"/>
    </location>
</feature>
<sequence>MSPAQPIKFKPRHDRLLEASAFVSNSYLSSSPIAQEILARDIAECCDDYGTHDCRCGHDFEDDVDFETEALEVTSSQGSPFAPRPSGVAYGTLRPIITTETAASSDVTLSRDAERSLLRDNHILPPKHRRRLAEPPWKQMYRRMFSTKVPQSEEVGPIISASSTKALESTPLLQEIYFDPPSPTESEEINRWEAAVAANVLKTTWQREAQTLTQYSRSLIVTFLLHYSVTVTSVFTVGRIGRLELGAVSLATMTANITCYAPVQGLSTCLDTLCAQAYGSGHKHLVGLQLQRMTYLLWMILVPIVTLWWFSGSVLASIIPEPETAALAGLYLRVLILGTPGVAAFESGKRFVQAQGLFHATTFVLLIGASVNIFANWFFVWKMGWGFTGAATAVVFTQNLLPFLLFLYVRFIEGIECWNGLTRRAFSNWGPMVKLALPGMIMVEAQYFAFEVLTLAASQFGSAHLAAQSVVVTVTSTTFNIPFPLSIAASTRVANLIGARLSGAAKTSAKVALVAGCLVGLFNLTLLSSLRFKIPYLFTKDEEVAAIVSEVLPICAVLQLFDALAAISHGLLRGIGRQSIGSFTNLGSYYLVALPVSFSTGWVLGWKLEGLWFGIAIGLAVVSSVELWYLYQANWDHAVEEAEMRMRSDDVCYGEFK</sequence>
<keyword evidence="8" id="KW-1185">Reference proteome</keyword>
<feature type="transmembrane region" description="Helical" evidence="6">
    <location>
        <begin position="511"/>
        <end position="532"/>
    </location>
</feature>
<dbReference type="NCBIfam" id="TIGR00797">
    <property type="entry name" value="matE"/>
    <property type="match status" value="1"/>
</dbReference>
<dbReference type="GO" id="GO:1990961">
    <property type="term" value="P:xenobiotic detoxification by transmembrane export across the plasma membrane"/>
    <property type="evidence" value="ECO:0007669"/>
    <property type="project" value="InterPro"/>
</dbReference>
<comment type="caution">
    <text evidence="7">The sequence shown here is derived from an EMBL/GenBank/DDBJ whole genome shotgun (WGS) entry which is preliminary data.</text>
</comment>
<feature type="transmembrane region" description="Helical" evidence="6">
    <location>
        <begin position="588"/>
        <end position="605"/>
    </location>
</feature>
<dbReference type="InterPro" id="IPR045069">
    <property type="entry name" value="MATE_euk"/>
</dbReference>
<keyword evidence="5 6" id="KW-0472">Membrane</keyword>
<dbReference type="EMBL" id="JAULSY010000127">
    <property type="protein sequence ID" value="KAK0663903.1"/>
    <property type="molecule type" value="Genomic_DNA"/>
</dbReference>
<comment type="subcellular location">
    <subcellularLocation>
        <location evidence="1">Membrane</location>
        <topology evidence="1">Multi-pass membrane protein</topology>
    </subcellularLocation>
</comment>
<organism evidence="7 8">
    <name type="scientific">Cercophora samala</name>
    <dbReference type="NCBI Taxonomy" id="330535"/>
    <lineage>
        <taxon>Eukaryota</taxon>
        <taxon>Fungi</taxon>
        <taxon>Dikarya</taxon>
        <taxon>Ascomycota</taxon>
        <taxon>Pezizomycotina</taxon>
        <taxon>Sordariomycetes</taxon>
        <taxon>Sordariomycetidae</taxon>
        <taxon>Sordariales</taxon>
        <taxon>Lasiosphaeriaceae</taxon>
        <taxon>Cercophora</taxon>
    </lineage>
</organism>
<feature type="transmembrane region" description="Helical" evidence="6">
    <location>
        <begin position="357"/>
        <end position="379"/>
    </location>
</feature>
<dbReference type="GO" id="GO:0016020">
    <property type="term" value="C:membrane"/>
    <property type="evidence" value="ECO:0007669"/>
    <property type="project" value="UniProtKB-SubCell"/>
</dbReference>
<gene>
    <name evidence="7" type="ORF">QBC41DRAFT_329096</name>
</gene>
<evidence type="ECO:0000256" key="1">
    <source>
        <dbReference type="ARBA" id="ARBA00004141"/>
    </source>
</evidence>
<name>A0AA39Z4B7_9PEZI</name>
<feature type="transmembrane region" description="Helical" evidence="6">
    <location>
        <begin position="385"/>
        <end position="409"/>
    </location>
</feature>
<keyword evidence="3 6" id="KW-0812">Transmembrane</keyword>
<evidence type="ECO:0000256" key="6">
    <source>
        <dbReference type="SAM" id="Phobius"/>
    </source>
</evidence>
<dbReference type="Pfam" id="PF01554">
    <property type="entry name" value="MatE"/>
    <property type="match status" value="2"/>
</dbReference>
<dbReference type="GO" id="GO:0015297">
    <property type="term" value="F:antiporter activity"/>
    <property type="evidence" value="ECO:0007669"/>
    <property type="project" value="InterPro"/>
</dbReference>
<protein>
    <submittedName>
        <fullName evidence="7">Mate-domain-containing protein</fullName>
    </submittedName>
</protein>
<dbReference type="Proteomes" id="UP001174997">
    <property type="component" value="Unassembled WGS sequence"/>
</dbReference>
<reference evidence="7" key="1">
    <citation type="submission" date="2023-06" db="EMBL/GenBank/DDBJ databases">
        <title>Genome-scale phylogeny and comparative genomics of the fungal order Sordariales.</title>
        <authorList>
            <consortium name="Lawrence Berkeley National Laboratory"/>
            <person name="Hensen N."/>
            <person name="Bonometti L."/>
            <person name="Westerberg I."/>
            <person name="Brannstrom I.O."/>
            <person name="Guillou S."/>
            <person name="Cros-Aarteil S."/>
            <person name="Calhoun S."/>
            <person name="Haridas S."/>
            <person name="Kuo A."/>
            <person name="Mondo S."/>
            <person name="Pangilinan J."/>
            <person name="Riley R."/>
            <person name="Labutti K."/>
            <person name="Andreopoulos B."/>
            <person name="Lipzen A."/>
            <person name="Chen C."/>
            <person name="Yanf M."/>
            <person name="Daum C."/>
            <person name="Ng V."/>
            <person name="Clum A."/>
            <person name="Steindorff A."/>
            <person name="Ohm R."/>
            <person name="Martin F."/>
            <person name="Silar P."/>
            <person name="Natvig D."/>
            <person name="Lalanne C."/>
            <person name="Gautier V."/>
            <person name="Ament-Velasquez S.L."/>
            <person name="Kruys A."/>
            <person name="Hutchinson M.I."/>
            <person name="Powell A.J."/>
            <person name="Barry K."/>
            <person name="Miller A.N."/>
            <person name="Grigoriev I.V."/>
            <person name="Debuchy R."/>
            <person name="Gladieux P."/>
            <person name="Thoren M.H."/>
            <person name="Johannesson H."/>
        </authorList>
    </citation>
    <scope>NUCLEOTIDE SEQUENCE</scope>
    <source>
        <strain evidence="7">CBS 307.81</strain>
    </source>
</reference>
<comment type="similarity">
    <text evidence="2">Belongs to the multi antimicrobial extrusion (MATE) (TC 2.A.66.1) family.</text>
</comment>
<feature type="transmembrane region" description="Helical" evidence="6">
    <location>
        <begin position="295"/>
        <end position="319"/>
    </location>
</feature>
<evidence type="ECO:0000256" key="5">
    <source>
        <dbReference type="ARBA" id="ARBA00023136"/>
    </source>
</evidence>
<dbReference type="CDD" id="cd13132">
    <property type="entry name" value="MATE_eukaryotic"/>
    <property type="match status" value="1"/>
</dbReference>
<evidence type="ECO:0000313" key="7">
    <source>
        <dbReference type="EMBL" id="KAK0663903.1"/>
    </source>
</evidence>
<keyword evidence="4 6" id="KW-1133">Transmembrane helix</keyword>
<dbReference type="AlphaFoldDB" id="A0AA39Z4B7"/>
<dbReference type="GO" id="GO:0042910">
    <property type="term" value="F:xenobiotic transmembrane transporter activity"/>
    <property type="evidence" value="ECO:0007669"/>
    <property type="project" value="InterPro"/>
</dbReference>